<evidence type="ECO:0000313" key="2">
    <source>
        <dbReference type="Proteomes" id="UP000290365"/>
    </source>
</evidence>
<proteinExistence type="predicted"/>
<protein>
    <submittedName>
        <fullName evidence="1">Heme-binding protein</fullName>
    </submittedName>
</protein>
<dbReference type="PANTHER" id="PTHR34309:SF1">
    <property type="entry name" value="PROTEIN GLCG"/>
    <property type="match status" value="1"/>
</dbReference>
<dbReference type="Proteomes" id="UP000290365">
    <property type="component" value="Chromosome"/>
</dbReference>
<accession>A0A4P6JHR0</accession>
<organism evidence="1 2">
    <name type="scientific">Ktedonosporobacter rubrisoli</name>
    <dbReference type="NCBI Taxonomy" id="2509675"/>
    <lineage>
        <taxon>Bacteria</taxon>
        <taxon>Bacillati</taxon>
        <taxon>Chloroflexota</taxon>
        <taxon>Ktedonobacteria</taxon>
        <taxon>Ktedonobacterales</taxon>
        <taxon>Ktedonosporobacteraceae</taxon>
        <taxon>Ktedonosporobacter</taxon>
    </lineage>
</organism>
<dbReference type="RefSeq" id="WP_129885168.1">
    <property type="nucleotide sequence ID" value="NZ_CP035758.1"/>
</dbReference>
<name>A0A4P6JHR0_KTERU</name>
<reference evidence="1 2" key="1">
    <citation type="submission" date="2019-01" db="EMBL/GenBank/DDBJ databases">
        <title>Ktedonosporobacter rubrisoli SCAWS-G2.</title>
        <authorList>
            <person name="Huang Y."/>
            <person name="Yan B."/>
        </authorList>
    </citation>
    <scope>NUCLEOTIDE SEQUENCE [LARGE SCALE GENOMIC DNA]</scope>
    <source>
        <strain evidence="1 2">SCAWS-G2</strain>
    </source>
</reference>
<sequence>MAHKLETRPVLTLAVAKLIAAAAEEKALKHGLSVAIAILSDSGKLLYFQRMDNTSNASVDIALAKAQHSVNFHRPTKYHEDLVSGGNNIVLGVPGMVPLEGGLPIRVDGYVVGSIGVSGAKSSEDGEIAEAGVQALQAYLAG</sequence>
<dbReference type="PANTHER" id="PTHR34309">
    <property type="entry name" value="SLR1406 PROTEIN"/>
    <property type="match status" value="1"/>
</dbReference>
<dbReference type="Gene3D" id="3.30.450.150">
    <property type="entry name" value="Haem-degrading domain"/>
    <property type="match status" value="1"/>
</dbReference>
<gene>
    <name evidence="1" type="ORF">EPA93_00595</name>
</gene>
<dbReference type="Pfam" id="PF03928">
    <property type="entry name" value="HbpS-like"/>
    <property type="match status" value="1"/>
</dbReference>
<dbReference type="KEGG" id="kbs:EPA93_00595"/>
<keyword evidence="2" id="KW-1185">Reference proteome</keyword>
<dbReference type="EMBL" id="CP035758">
    <property type="protein sequence ID" value="QBD74569.1"/>
    <property type="molecule type" value="Genomic_DNA"/>
</dbReference>
<dbReference type="SUPFAM" id="SSF143744">
    <property type="entry name" value="GlcG-like"/>
    <property type="match status" value="1"/>
</dbReference>
<dbReference type="AlphaFoldDB" id="A0A4P6JHR0"/>
<evidence type="ECO:0000313" key="1">
    <source>
        <dbReference type="EMBL" id="QBD74569.1"/>
    </source>
</evidence>
<dbReference type="OrthoDB" id="9778896at2"/>
<dbReference type="InterPro" id="IPR052517">
    <property type="entry name" value="GlcG_carb_metab_protein"/>
</dbReference>
<dbReference type="InterPro" id="IPR005624">
    <property type="entry name" value="PduO/GlcC-like"/>
</dbReference>
<dbReference type="InterPro" id="IPR038084">
    <property type="entry name" value="PduO/GlcC-like_sf"/>
</dbReference>